<evidence type="ECO:0000259" key="2">
    <source>
        <dbReference type="SMART" id="SM01111"/>
    </source>
</evidence>
<evidence type="ECO:0000256" key="1">
    <source>
        <dbReference type="SAM" id="SignalP"/>
    </source>
</evidence>
<dbReference type="EMBL" id="JAGMUX010000018">
    <property type="protein sequence ID" value="KAH7233752.1"/>
    <property type="molecule type" value="Genomic_DNA"/>
</dbReference>
<evidence type="ECO:0000313" key="3">
    <source>
        <dbReference type="EMBL" id="KAH7233752.1"/>
    </source>
</evidence>
<protein>
    <submittedName>
        <fullName evidence="3">Cyanovirin-N</fullName>
    </submittedName>
</protein>
<reference evidence="3" key="1">
    <citation type="journal article" date="2021" name="Nat. Commun.">
        <title>Genetic determinants of endophytism in the Arabidopsis root mycobiome.</title>
        <authorList>
            <person name="Mesny F."/>
            <person name="Miyauchi S."/>
            <person name="Thiergart T."/>
            <person name="Pickel B."/>
            <person name="Atanasova L."/>
            <person name="Karlsson M."/>
            <person name="Huettel B."/>
            <person name="Barry K.W."/>
            <person name="Haridas S."/>
            <person name="Chen C."/>
            <person name="Bauer D."/>
            <person name="Andreopoulos W."/>
            <person name="Pangilinan J."/>
            <person name="LaButti K."/>
            <person name="Riley R."/>
            <person name="Lipzen A."/>
            <person name="Clum A."/>
            <person name="Drula E."/>
            <person name="Henrissat B."/>
            <person name="Kohler A."/>
            <person name="Grigoriev I.V."/>
            <person name="Martin F.M."/>
            <person name="Hacquard S."/>
        </authorList>
    </citation>
    <scope>NUCLEOTIDE SEQUENCE</scope>
    <source>
        <strain evidence="3">MPI-CAGE-AT-0023</strain>
    </source>
</reference>
<organism evidence="3 4">
    <name type="scientific">Fusarium redolens</name>
    <dbReference type="NCBI Taxonomy" id="48865"/>
    <lineage>
        <taxon>Eukaryota</taxon>
        <taxon>Fungi</taxon>
        <taxon>Dikarya</taxon>
        <taxon>Ascomycota</taxon>
        <taxon>Pezizomycotina</taxon>
        <taxon>Sordariomycetes</taxon>
        <taxon>Hypocreomycetidae</taxon>
        <taxon>Hypocreales</taxon>
        <taxon>Nectriaceae</taxon>
        <taxon>Fusarium</taxon>
        <taxon>Fusarium redolens species complex</taxon>
    </lineage>
</organism>
<comment type="caution">
    <text evidence="3">The sequence shown here is derived from an EMBL/GenBank/DDBJ whole genome shotgun (WGS) entry which is preliminary data.</text>
</comment>
<dbReference type="AlphaFoldDB" id="A0A9P9G9N6"/>
<dbReference type="InterPro" id="IPR036673">
    <property type="entry name" value="Cyanovirin-N_sf"/>
</dbReference>
<accession>A0A9P9G9N6</accession>
<dbReference type="GeneID" id="70223882"/>
<name>A0A9P9G9N6_FUSRE</name>
<feature type="chain" id="PRO_5040186540" evidence="1">
    <location>
        <begin position="19"/>
        <end position="145"/>
    </location>
</feature>
<proteinExistence type="predicted"/>
<dbReference type="Proteomes" id="UP000720189">
    <property type="component" value="Unassembled WGS sequence"/>
</dbReference>
<dbReference type="OrthoDB" id="2947935at2759"/>
<dbReference type="Gene3D" id="2.30.60.10">
    <property type="entry name" value="Cyanovirin-N"/>
    <property type="match status" value="1"/>
</dbReference>
<dbReference type="RefSeq" id="XP_046044097.1">
    <property type="nucleotide sequence ID" value="XM_046193928.1"/>
</dbReference>
<dbReference type="InterPro" id="IPR011058">
    <property type="entry name" value="Cyanovirin-N"/>
</dbReference>
<gene>
    <name evidence="3" type="ORF">BKA55DRAFT_579961</name>
</gene>
<feature type="domain" description="Cyanovirin-N" evidence="2">
    <location>
        <begin position="44"/>
        <end position="143"/>
    </location>
</feature>
<evidence type="ECO:0000313" key="4">
    <source>
        <dbReference type="Proteomes" id="UP000720189"/>
    </source>
</evidence>
<keyword evidence="4" id="KW-1185">Reference proteome</keyword>
<dbReference type="SUPFAM" id="SSF51322">
    <property type="entry name" value="Cyanovirin-N"/>
    <property type="match status" value="1"/>
</dbReference>
<dbReference type="SMART" id="SM01111">
    <property type="entry name" value="CVNH"/>
    <property type="match status" value="1"/>
</dbReference>
<sequence length="145" mass="15921">MIRPTLLATAILAGLSTAAPTSTADLPRTTGEARSQSEVIGIQSFMGSCHSCYNSWNILTCTCHNGEGEWFKSSLNLDSCLGNADGWLRWQSGGRFSILCDSFKLHLPDHKFSVSCRTSSGNWIPSFVMLNERIHNSKGYLWCGV</sequence>
<keyword evidence="1" id="KW-0732">Signal</keyword>
<dbReference type="Pfam" id="PF08881">
    <property type="entry name" value="CVNH"/>
    <property type="match status" value="1"/>
</dbReference>
<feature type="signal peptide" evidence="1">
    <location>
        <begin position="1"/>
        <end position="18"/>
    </location>
</feature>